<dbReference type="PANTHER" id="PTHR12348">
    <property type="entry name" value="TSC22"/>
    <property type="match status" value="1"/>
</dbReference>
<dbReference type="InterPro" id="IPR047862">
    <property type="entry name" value="TSC22/BUN_CS"/>
</dbReference>
<feature type="non-terminal residue" evidence="3">
    <location>
        <position position="1"/>
    </location>
</feature>
<protein>
    <submittedName>
        <fullName evidence="3">Uncharacterized protein</fullName>
    </submittedName>
</protein>
<dbReference type="GO" id="GO:0006357">
    <property type="term" value="P:regulation of transcription by RNA polymerase II"/>
    <property type="evidence" value="ECO:0007669"/>
    <property type="project" value="InterPro"/>
</dbReference>
<accession>A0AA36CK94</accession>
<dbReference type="AlphaFoldDB" id="A0AA36CK94"/>
<evidence type="ECO:0000313" key="4">
    <source>
        <dbReference type="Proteomes" id="UP001177023"/>
    </source>
</evidence>
<keyword evidence="4" id="KW-1185">Reference proteome</keyword>
<evidence type="ECO:0000256" key="2">
    <source>
        <dbReference type="SAM" id="MobiDB-lite"/>
    </source>
</evidence>
<dbReference type="SUPFAM" id="SSF58026">
    <property type="entry name" value="Delta-sleep-inducing peptide immunoreactive peptide"/>
    <property type="match status" value="1"/>
</dbReference>
<dbReference type="Pfam" id="PF01166">
    <property type="entry name" value="TSC22"/>
    <property type="match status" value="1"/>
</dbReference>
<evidence type="ECO:0000256" key="1">
    <source>
        <dbReference type="ARBA" id="ARBA00007908"/>
    </source>
</evidence>
<organism evidence="3 4">
    <name type="scientific">Mesorhabditis spiculigera</name>
    <dbReference type="NCBI Taxonomy" id="96644"/>
    <lineage>
        <taxon>Eukaryota</taxon>
        <taxon>Metazoa</taxon>
        <taxon>Ecdysozoa</taxon>
        <taxon>Nematoda</taxon>
        <taxon>Chromadorea</taxon>
        <taxon>Rhabditida</taxon>
        <taxon>Rhabditina</taxon>
        <taxon>Rhabditomorpha</taxon>
        <taxon>Rhabditoidea</taxon>
        <taxon>Rhabditidae</taxon>
        <taxon>Mesorhabditinae</taxon>
        <taxon>Mesorhabditis</taxon>
    </lineage>
</organism>
<dbReference type="CDD" id="cd21936">
    <property type="entry name" value="ZIP_TSC22D"/>
    <property type="match status" value="1"/>
</dbReference>
<evidence type="ECO:0000313" key="3">
    <source>
        <dbReference type="EMBL" id="CAJ0569821.1"/>
    </source>
</evidence>
<dbReference type="EMBL" id="CATQJA010002142">
    <property type="protein sequence ID" value="CAJ0569821.1"/>
    <property type="molecule type" value="Genomic_DNA"/>
</dbReference>
<reference evidence="3" key="1">
    <citation type="submission" date="2023-06" db="EMBL/GenBank/DDBJ databases">
        <authorList>
            <person name="Delattre M."/>
        </authorList>
    </citation>
    <scope>NUCLEOTIDE SEQUENCE</scope>
    <source>
        <strain evidence="3">AF72</strain>
    </source>
</reference>
<proteinExistence type="inferred from homology"/>
<dbReference type="Proteomes" id="UP001177023">
    <property type="component" value="Unassembled WGS sequence"/>
</dbReference>
<dbReference type="PROSITE" id="PS01289">
    <property type="entry name" value="TSC22"/>
    <property type="match status" value="1"/>
</dbReference>
<feature type="region of interest" description="Disordered" evidence="2">
    <location>
        <begin position="20"/>
        <end position="50"/>
    </location>
</feature>
<dbReference type="InterPro" id="IPR000580">
    <property type="entry name" value="TSC22/Bun"/>
</dbReference>
<comment type="caution">
    <text evidence="3">The sequence shown here is derived from an EMBL/GenBank/DDBJ whole genome shotgun (WGS) entry which is preliminary data.</text>
</comment>
<name>A0AA36CK94_9BILA</name>
<comment type="similarity">
    <text evidence="1">Belongs to the TSC-22/Dip/Bun family.</text>
</comment>
<gene>
    <name evidence="3" type="ORF">MSPICULIGERA_LOCUS8280</name>
</gene>
<sequence length="169" mass="19037">MTSVEELDNSLTLLTHSGHRLSLTSMTPPGSPYTALSPEQSSMDSDSGLLTPVPESPRICEKLHPNTPITPSDTRRQLFVRVPEVESSSQNAQLNVIAIDNKIEQAMDLVKTHLTFAVREEVEVLRTTIMDLESKIQLLEAQNYIMRQYVPTELHKYIPRNPEEDPSNQ</sequence>
<dbReference type="PANTHER" id="PTHR12348:SF26">
    <property type="entry name" value="PROTEIN TSCT-1"/>
    <property type="match status" value="1"/>
</dbReference>
<dbReference type="Gene3D" id="1.20.5.490">
    <property type="entry name" value="Single helix bin"/>
    <property type="match status" value="1"/>
</dbReference>